<feature type="binding site" evidence="12">
    <location>
        <position position="315"/>
    </location>
    <ligand>
        <name>FAD</name>
        <dbReference type="ChEBI" id="CHEBI:57692"/>
    </ligand>
</feature>
<keyword evidence="12" id="KW-0547">Nucleotide-binding</keyword>
<reference evidence="18" key="1">
    <citation type="submission" date="2018-08" db="EMBL/GenBank/DDBJ databases">
        <authorList>
            <person name="Chevrot R."/>
        </authorList>
    </citation>
    <scope>NUCLEOTIDE SEQUENCE [LARGE SCALE GENOMIC DNA]</scope>
</reference>
<keyword evidence="5 12" id="KW-0274">FAD</keyword>
<dbReference type="AlphaFoldDB" id="A0A383RDJ1"/>
<dbReference type="InterPro" id="IPR050151">
    <property type="entry name" value="Class-I_Pyr_Nuc-Dis_Oxidored"/>
</dbReference>
<dbReference type="PANTHER" id="PTHR22912:SF160">
    <property type="entry name" value="DIHYDROLIPOYL DEHYDROGENASE"/>
    <property type="match status" value="1"/>
</dbReference>
<feature type="disulfide bond" description="Redox-active" evidence="13">
    <location>
        <begin position="47"/>
        <end position="52"/>
    </location>
</feature>
<comment type="similarity">
    <text evidence="1 14">Belongs to the class-I pyridine nucleotide-disulfide oxidoreductase family.</text>
</comment>
<evidence type="ECO:0000256" key="14">
    <source>
        <dbReference type="RuleBase" id="RU003692"/>
    </source>
</evidence>
<evidence type="ECO:0000256" key="6">
    <source>
        <dbReference type="ARBA" id="ARBA00023002"/>
    </source>
</evidence>
<gene>
    <name evidence="17" type="primary">pdhD</name>
    <name evidence="17" type="ORF">PBLR_12791</name>
</gene>
<feature type="domain" description="Pyridine nucleotide-disulphide oxidoreductase dimerisation" evidence="15">
    <location>
        <begin position="349"/>
        <end position="459"/>
    </location>
</feature>
<protein>
    <recommendedName>
        <fullName evidence="3 14">Dihydrolipoyl dehydrogenase</fullName>
        <ecNumber evidence="2 14">1.8.1.4</ecNumber>
    </recommendedName>
</protein>
<evidence type="ECO:0000256" key="5">
    <source>
        <dbReference type="ARBA" id="ARBA00022827"/>
    </source>
</evidence>
<dbReference type="NCBIfam" id="TIGR01350">
    <property type="entry name" value="lipoamide_DH"/>
    <property type="match status" value="1"/>
</dbReference>
<dbReference type="PRINTS" id="PR00411">
    <property type="entry name" value="PNDRDTASEI"/>
</dbReference>
<keyword evidence="17" id="KW-0670">Pyruvate</keyword>
<dbReference type="Gene3D" id="3.30.390.30">
    <property type="match status" value="1"/>
</dbReference>
<sequence>MVVGDASLNIDTLVIGAGPGGYVAAIRAAQLGQSVLIVDKSELGGVCLNRGCIPSKALISAAHQYEVTQHASAIGITAENVKVDFTKVQEFKGGVVKKLTGGVGALLKANKVQIFKGECMFINENEARVFNDQEAPRYKFKNCIIATGSRPIELKPFPFTGRILSSTEALELPEVPKSMIVIGGGYIGAELGQMYSKFGTKVTVIEGADMVLPGFDKDMTQLVSKNMKKSNVEIFTGAKAESATQTDKDVTVKFTVGGESKEVTADYLLVTVGRRPNTDGELGLDMIGVKMTDRGLIEVDHQGRTSIPHIFAIGDIVAGPALAHKASYEGKVAAEAISGMPSVVDYKCIPAVCFTDPECASVGLSESEAKEKGFKVKAGKFPYAGNGRALSLGGSVDGFVKIVSDADTGIVLGSQIVGPEASNLIAEMGLAVEMAATVEDLALTIHAHPTLGEIVMEAAEVVLGHPIHTVGK</sequence>
<evidence type="ECO:0000256" key="1">
    <source>
        <dbReference type="ARBA" id="ARBA00007532"/>
    </source>
</evidence>
<dbReference type="InterPro" id="IPR016156">
    <property type="entry name" value="FAD/NAD-linked_Rdtase_dimer_sf"/>
</dbReference>
<evidence type="ECO:0000256" key="9">
    <source>
        <dbReference type="ARBA" id="ARBA00023284"/>
    </source>
</evidence>
<evidence type="ECO:0000313" key="18">
    <source>
        <dbReference type="Proteomes" id="UP000304148"/>
    </source>
</evidence>
<evidence type="ECO:0000256" key="8">
    <source>
        <dbReference type="ARBA" id="ARBA00023157"/>
    </source>
</evidence>
<dbReference type="InterPro" id="IPR036188">
    <property type="entry name" value="FAD/NAD-bd_sf"/>
</dbReference>
<evidence type="ECO:0000256" key="4">
    <source>
        <dbReference type="ARBA" id="ARBA00022630"/>
    </source>
</evidence>
<dbReference type="FunFam" id="3.30.390.30:FF:000001">
    <property type="entry name" value="Dihydrolipoyl dehydrogenase"/>
    <property type="match status" value="1"/>
</dbReference>
<feature type="binding site" evidence="12">
    <location>
        <position position="273"/>
    </location>
    <ligand>
        <name>NAD(+)</name>
        <dbReference type="ChEBI" id="CHEBI:57540"/>
    </ligand>
</feature>
<evidence type="ECO:0000313" key="17">
    <source>
        <dbReference type="EMBL" id="SYX84369.1"/>
    </source>
</evidence>
<feature type="binding site" evidence="12">
    <location>
        <position position="206"/>
    </location>
    <ligand>
        <name>NAD(+)</name>
        <dbReference type="ChEBI" id="CHEBI:57540"/>
    </ligand>
</feature>
<dbReference type="InterPro" id="IPR006258">
    <property type="entry name" value="Lipoamide_DH"/>
</dbReference>
<evidence type="ECO:0000256" key="12">
    <source>
        <dbReference type="PIRSR" id="PIRSR000350-3"/>
    </source>
</evidence>
<dbReference type="InterPro" id="IPR023753">
    <property type="entry name" value="FAD/NAD-binding_dom"/>
</dbReference>
<dbReference type="PIRSF" id="PIRSF000350">
    <property type="entry name" value="Mercury_reductase_MerA"/>
    <property type="match status" value="1"/>
</dbReference>
<feature type="binding site" evidence="12">
    <location>
        <begin position="183"/>
        <end position="190"/>
    </location>
    <ligand>
        <name>NAD(+)</name>
        <dbReference type="ChEBI" id="CHEBI:57540"/>
    </ligand>
</feature>
<dbReference type="Gene3D" id="3.50.50.60">
    <property type="entry name" value="FAD/NAD(P)-binding domain"/>
    <property type="match status" value="2"/>
</dbReference>
<feature type="binding site" evidence="12">
    <location>
        <begin position="147"/>
        <end position="149"/>
    </location>
    <ligand>
        <name>FAD</name>
        <dbReference type="ChEBI" id="CHEBI:57692"/>
    </ligand>
</feature>
<dbReference type="GO" id="GO:0050660">
    <property type="term" value="F:flavin adenine dinucleotide binding"/>
    <property type="evidence" value="ECO:0007669"/>
    <property type="project" value="InterPro"/>
</dbReference>
<keyword evidence="7 12" id="KW-0520">NAD</keyword>
<dbReference type="SUPFAM" id="SSF51905">
    <property type="entry name" value="FAD/NAD(P)-binding domain"/>
    <property type="match status" value="1"/>
</dbReference>
<comment type="catalytic activity">
    <reaction evidence="10 14">
        <text>N(6)-[(R)-dihydrolipoyl]-L-lysyl-[protein] + NAD(+) = N(6)-[(R)-lipoyl]-L-lysyl-[protein] + NADH + H(+)</text>
        <dbReference type="Rhea" id="RHEA:15045"/>
        <dbReference type="Rhea" id="RHEA-COMP:10474"/>
        <dbReference type="Rhea" id="RHEA-COMP:10475"/>
        <dbReference type="ChEBI" id="CHEBI:15378"/>
        <dbReference type="ChEBI" id="CHEBI:57540"/>
        <dbReference type="ChEBI" id="CHEBI:57945"/>
        <dbReference type="ChEBI" id="CHEBI:83099"/>
        <dbReference type="ChEBI" id="CHEBI:83100"/>
        <dbReference type="EC" id="1.8.1.4"/>
    </reaction>
</comment>
<feature type="active site" description="Proton acceptor" evidence="11">
    <location>
        <position position="448"/>
    </location>
</feature>
<keyword evidence="6 14" id="KW-0560">Oxidoreductase</keyword>
<keyword evidence="8" id="KW-1015">Disulfide bond</keyword>
<evidence type="ECO:0000256" key="3">
    <source>
        <dbReference type="ARBA" id="ARBA00016961"/>
    </source>
</evidence>
<dbReference type="Proteomes" id="UP000304148">
    <property type="component" value="Chromosome"/>
</dbReference>
<dbReference type="EC" id="1.8.1.4" evidence="2 14"/>
<proteinExistence type="inferred from homology"/>
<feature type="binding site" evidence="12">
    <location>
        <position position="56"/>
    </location>
    <ligand>
        <name>FAD</name>
        <dbReference type="ChEBI" id="CHEBI:57692"/>
    </ligand>
</feature>
<evidence type="ECO:0000256" key="7">
    <source>
        <dbReference type="ARBA" id="ARBA00023027"/>
    </source>
</evidence>
<dbReference type="EMBL" id="LS992241">
    <property type="protein sequence ID" value="SYX84369.1"/>
    <property type="molecule type" value="Genomic_DNA"/>
</dbReference>
<dbReference type="PROSITE" id="PS00076">
    <property type="entry name" value="PYRIDINE_REDOX_1"/>
    <property type="match status" value="1"/>
</dbReference>
<dbReference type="RefSeq" id="WP_021261328.1">
    <property type="nucleotide sequence ID" value="NZ_JAPDMW010000001.1"/>
</dbReference>
<accession>A0A383RDJ1</accession>
<comment type="cofactor">
    <cofactor evidence="12 14">
        <name>FAD</name>
        <dbReference type="ChEBI" id="CHEBI:57692"/>
    </cofactor>
    <text evidence="12 14">Binds 1 FAD per subunit.</text>
</comment>
<feature type="domain" description="FAD/NAD(P)-binding" evidence="16">
    <location>
        <begin position="11"/>
        <end position="330"/>
    </location>
</feature>
<dbReference type="GO" id="GO:0006103">
    <property type="term" value="P:2-oxoglutarate metabolic process"/>
    <property type="evidence" value="ECO:0007669"/>
    <property type="project" value="TreeGrafter"/>
</dbReference>
<dbReference type="Pfam" id="PF07992">
    <property type="entry name" value="Pyr_redox_2"/>
    <property type="match status" value="1"/>
</dbReference>
<evidence type="ECO:0000259" key="15">
    <source>
        <dbReference type="Pfam" id="PF02852"/>
    </source>
</evidence>
<keyword evidence="4 14" id="KW-0285">Flavoprotein</keyword>
<dbReference type="InterPro" id="IPR001100">
    <property type="entry name" value="Pyr_nuc-diS_OxRdtase"/>
</dbReference>
<dbReference type="InterPro" id="IPR012999">
    <property type="entry name" value="Pyr_OxRdtase_I_AS"/>
</dbReference>
<evidence type="ECO:0000256" key="13">
    <source>
        <dbReference type="PIRSR" id="PIRSR000350-4"/>
    </source>
</evidence>
<dbReference type="SUPFAM" id="SSF55424">
    <property type="entry name" value="FAD/NAD-linked reductases, dimerisation (C-terminal) domain"/>
    <property type="match status" value="1"/>
</dbReference>
<keyword evidence="9 14" id="KW-0676">Redox-active center</keyword>
<dbReference type="GO" id="GO:0004148">
    <property type="term" value="F:dihydrolipoyl dehydrogenase (NADH) activity"/>
    <property type="evidence" value="ECO:0007669"/>
    <property type="project" value="UniProtKB-EC"/>
</dbReference>
<dbReference type="InterPro" id="IPR004099">
    <property type="entry name" value="Pyr_nucl-diS_OxRdtase_dimer"/>
</dbReference>
<name>A0A383RDJ1_PAEAL</name>
<dbReference type="PRINTS" id="PR00368">
    <property type="entry name" value="FADPNR"/>
</dbReference>
<evidence type="ECO:0000256" key="2">
    <source>
        <dbReference type="ARBA" id="ARBA00012608"/>
    </source>
</evidence>
<dbReference type="PANTHER" id="PTHR22912">
    <property type="entry name" value="DISULFIDE OXIDOREDUCTASE"/>
    <property type="match status" value="1"/>
</dbReference>
<dbReference type="Pfam" id="PF02852">
    <property type="entry name" value="Pyr_redox_dim"/>
    <property type="match status" value="1"/>
</dbReference>
<evidence type="ECO:0000256" key="11">
    <source>
        <dbReference type="PIRSR" id="PIRSR000350-2"/>
    </source>
</evidence>
<comment type="miscellaneous">
    <text evidence="14">The active site is a redox-active disulfide bond.</text>
</comment>
<evidence type="ECO:0000259" key="16">
    <source>
        <dbReference type="Pfam" id="PF07992"/>
    </source>
</evidence>
<organism evidence="17 18">
    <name type="scientific">Paenibacillus alvei</name>
    <name type="common">Bacillus alvei</name>
    <dbReference type="NCBI Taxonomy" id="44250"/>
    <lineage>
        <taxon>Bacteria</taxon>
        <taxon>Bacillati</taxon>
        <taxon>Bacillota</taxon>
        <taxon>Bacilli</taxon>
        <taxon>Bacillales</taxon>
        <taxon>Paenibacillaceae</taxon>
        <taxon>Paenibacillus</taxon>
    </lineage>
</organism>
<evidence type="ECO:0000256" key="10">
    <source>
        <dbReference type="ARBA" id="ARBA00049187"/>
    </source>
</evidence>